<dbReference type="CDD" id="cd06127">
    <property type="entry name" value="DEDDh"/>
    <property type="match status" value="1"/>
</dbReference>
<dbReference type="PANTHER" id="PTHR30562">
    <property type="entry name" value="UVRC/OXIDOREDUCTASE"/>
    <property type="match status" value="1"/>
</dbReference>
<dbReference type="SMART" id="SM00465">
    <property type="entry name" value="GIYc"/>
    <property type="match status" value="1"/>
</dbReference>
<reference evidence="3" key="1">
    <citation type="journal article" date="2019" name="Int. J. Syst. Evol. Microbiol.">
        <title>The Global Catalogue of Microorganisms (GCM) 10K type strain sequencing project: providing services to taxonomists for standard genome sequencing and annotation.</title>
        <authorList>
            <consortium name="The Broad Institute Genomics Platform"/>
            <consortium name="The Broad Institute Genome Sequencing Center for Infectious Disease"/>
            <person name="Wu L."/>
            <person name="Ma J."/>
        </authorList>
    </citation>
    <scope>NUCLEOTIDE SEQUENCE [LARGE SCALE GENOMIC DNA]</scope>
    <source>
        <strain evidence="3">JCM 18304</strain>
    </source>
</reference>
<name>A0ABP9RPZ6_9ACTN</name>
<keyword evidence="3" id="KW-1185">Reference proteome</keyword>
<keyword evidence="2" id="KW-0378">Hydrolase</keyword>
<dbReference type="InterPro" id="IPR036397">
    <property type="entry name" value="RNaseH_sf"/>
</dbReference>
<organism evidence="2 3">
    <name type="scientific">Rugosimonospora acidiphila</name>
    <dbReference type="NCBI Taxonomy" id="556531"/>
    <lineage>
        <taxon>Bacteria</taxon>
        <taxon>Bacillati</taxon>
        <taxon>Actinomycetota</taxon>
        <taxon>Actinomycetes</taxon>
        <taxon>Micromonosporales</taxon>
        <taxon>Micromonosporaceae</taxon>
        <taxon>Rugosimonospora</taxon>
    </lineage>
</organism>
<evidence type="ECO:0000313" key="2">
    <source>
        <dbReference type="EMBL" id="GAA5184028.1"/>
    </source>
</evidence>
<dbReference type="Proteomes" id="UP001501570">
    <property type="component" value="Unassembled WGS sequence"/>
</dbReference>
<dbReference type="GO" id="GO:0004527">
    <property type="term" value="F:exonuclease activity"/>
    <property type="evidence" value="ECO:0007669"/>
    <property type="project" value="UniProtKB-KW"/>
</dbReference>
<comment type="caution">
    <text evidence="2">The sequence shown here is derived from an EMBL/GenBank/DDBJ whole genome shotgun (WGS) entry which is preliminary data.</text>
</comment>
<dbReference type="InterPro" id="IPR047296">
    <property type="entry name" value="GIY-YIG_UvrC_Cho"/>
</dbReference>
<dbReference type="InterPro" id="IPR006054">
    <property type="entry name" value="DnaQ"/>
</dbReference>
<keyword evidence="2" id="KW-0540">Nuclease</keyword>
<dbReference type="NCBIfam" id="NF005905">
    <property type="entry name" value="PRK07883.1-3"/>
    <property type="match status" value="1"/>
</dbReference>
<dbReference type="NCBIfam" id="TIGR00573">
    <property type="entry name" value="dnaq"/>
    <property type="match status" value="1"/>
</dbReference>
<dbReference type="SUPFAM" id="SSF53098">
    <property type="entry name" value="Ribonuclease H-like"/>
    <property type="match status" value="1"/>
</dbReference>
<dbReference type="InterPro" id="IPR050066">
    <property type="entry name" value="UvrABC_protein_C"/>
</dbReference>
<evidence type="ECO:0000259" key="1">
    <source>
        <dbReference type="PROSITE" id="PS50164"/>
    </source>
</evidence>
<sequence>MPSIFVQQTIDQLLDDPEARSLRDTTFVVVDLETTGGSPDDCGITEIGAVKTLGGEELGEFGTLVNPDQPVPPYVAVLTGITTAMLAPAPRLPEVLPAFLEFAKGAVWVAHNAPYDVGFLKAACARFGYPWPHPKVLDTAALARRALTKDEVPNRKLATLAGYFRTRVPSHRALDDARATVDVLHGLFARLAGHKVFTLGDAIEFARAVSPVQRSKRHLAEGLPDVPGVYVFRAPDNRPLYVGTSRSIATRVKSYFTAAEKRARISEMLTAASRVEAIECAHSLEAEVRELRLIAAHKPPYNRRSKFPERVHWLRLTAEAYPRLSVVRQLGGDAATEAGSYLGPFASTKAAELAAAAVYDAVPLRQCTHKLSTRTPRPACALAELGRCPAPCEHRISVEEYQEVAAQPFRTATRGDLGPLVEALLSRIDGFAADRRYEEAGVLRGRLGALLRATIRMQRLRSLTVIAQLIAARPATRGGWELAVVRHGRLVAAGTSAPRVHPQPTIDALLASAETVRPGPGPTPCASAEESERVLAWLEQPDARLVEMSEGWSLPAVGAGRFRDLLTKVERAATHPYVHHHVTDRSSVH</sequence>
<dbReference type="Gene3D" id="3.40.1440.10">
    <property type="entry name" value="GIY-YIG endonuclease"/>
    <property type="match status" value="1"/>
</dbReference>
<dbReference type="InterPro" id="IPR013520">
    <property type="entry name" value="Ribonucl_H"/>
</dbReference>
<dbReference type="SMART" id="SM00479">
    <property type="entry name" value="EXOIII"/>
    <property type="match status" value="1"/>
</dbReference>
<accession>A0ABP9RPZ6</accession>
<proteinExistence type="predicted"/>
<dbReference type="InterPro" id="IPR000305">
    <property type="entry name" value="GIY-YIG_endonuc"/>
</dbReference>
<dbReference type="EMBL" id="BAABJQ010000006">
    <property type="protein sequence ID" value="GAA5184028.1"/>
    <property type="molecule type" value="Genomic_DNA"/>
</dbReference>
<dbReference type="Pfam" id="PF01541">
    <property type="entry name" value="GIY-YIG"/>
    <property type="match status" value="1"/>
</dbReference>
<dbReference type="PROSITE" id="PS50164">
    <property type="entry name" value="GIY_YIG"/>
    <property type="match status" value="1"/>
</dbReference>
<dbReference type="Gene3D" id="3.30.420.10">
    <property type="entry name" value="Ribonuclease H-like superfamily/Ribonuclease H"/>
    <property type="match status" value="1"/>
</dbReference>
<gene>
    <name evidence="2" type="ORF">GCM10023322_24600</name>
</gene>
<dbReference type="Pfam" id="PF00929">
    <property type="entry name" value="RNase_T"/>
    <property type="match status" value="1"/>
</dbReference>
<keyword evidence="2" id="KW-0269">Exonuclease</keyword>
<dbReference type="InterPro" id="IPR012337">
    <property type="entry name" value="RNaseH-like_sf"/>
</dbReference>
<feature type="domain" description="GIY-YIG" evidence="1">
    <location>
        <begin position="225"/>
        <end position="303"/>
    </location>
</feature>
<dbReference type="InterPro" id="IPR035901">
    <property type="entry name" value="GIY-YIG_endonuc_sf"/>
</dbReference>
<dbReference type="PANTHER" id="PTHR30562:SF1">
    <property type="entry name" value="UVRABC SYSTEM PROTEIN C"/>
    <property type="match status" value="1"/>
</dbReference>
<dbReference type="NCBIfam" id="NF005907">
    <property type="entry name" value="PRK07883.1-5"/>
    <property type="match status" value="1"/>
</dbReference>
<dbReference type="SUPFAM" id="SSF82771">
    <property type="entry name" value="GIY-YIG endonuclease"/>
    <property type="match status" value="1"/>
</dbReference>
<dbReference type="CDD" id="cd10434">
    <property type="entry name" value="GIY-YIG_UvrC_Cho"/>
    <property type="match status" value="1"/>
</dbReference>
<protein>
    <submittedName>
        <fullName evidence="2">DEDD exonuclease domain-containing protein</fullName>
    </submittedName>
</protein>
<evidence type="ECO:0000313" key="3">
    <source>
        <dbReference type="Proteomes" id="UP001501570"/>
    </source>
</evidence>